<dbReference type="Proteomes" id="UP000019377">
    <property type="component" value="Unassembled WGS sequence"/>
</dbReference>
<evidence type="ECO:0000313" key="11">
    <source>
        <dbReference type="Proteomes" id="UP000019377"/>
    </source>
</evidence>
<organism evidence="10 11">
    <name type="scientific">Kalmanozyma brasiliensis (strain GHG001)</name>
    <name type="common">Yeast</name>
    <name type="synonym">Pseudozyma brasiliensis</name>
    <dbReference type="NCBI Taxonomy" id="1365824"/>
    <lineage>
        <taxon>Eukaryota</taxon>
        <taxon>Fungi</taxon>
        <taxon>Dikarya</taxon>
        <taxon>Basidiomycota</taxon>
        <taxon>Ustilaginomycotina</taxon>
        <taxon>Ustilaginomycetes</taxon>
        <taxon>Ustilaginales</taxon>
        <taxon>Ustilaginaceae</taxon>
        <taxon>Kalmanozyma</taxon>
    </lineage>
</organism>
<keyword evidence="3 7" id="KW-0547">Nucleotide-binding</keyword>
<dbReference type="GO" id="GO:0005759">
    <property type="term" value="C:mitochondrial matrix"/>
    <property type="evidence" value="ECO:0007669"/>
    <property type="project" value="UniProtKB-SubCell"/>
</dbReference>
<dbReference type="eggNOG" id="KOG4302">
    <property type="taxonomic scope" value="Eukaryota"/>
</dbReference>
<keyword evidence="2 7" id="KW-0808">Transferase</keyword>
<dbReference type="OMA" id="ATYSAKE"/>
<dbReference type="Pfam" id="PF02518">
    <property type="entry name" value="HATPase_c"/>
    <property type="match status" value="1"/>
</dbReference>
<evidence type="ECO:0000256" key="2">
    <source>
        <dbReference type="ARBA" id="ARBA00022679"/>
    </source>
</evidence>
<dbReference type="GO" id="GO:0010906">
    <property type="term" value="P:regulation of glucose metabolic process"/>
    <property type="evidence" value="ECO:0007669"/>
    <property type="project" value="TreeGrafter"/>
</dbReference>
<evidence type="ECO:0000256" key="5">
    <source>
        <dbReference type="ARBA" id="ARBA00022840"/>
    </source>
</evidence>
<evidence type="ECO:0000256" key="7">
    <source>
        <dbReference type="RuleBase" id="RU366032"/>
    </source>
</evidence>
<evidence type="ECO:0000256" key="1">
    <source>
        <dbReference type="ARBA" id="ARBA00006155"/>
    </source>
</evidence>
<dbReference type="InterPro" id="IPR039028">
    <property type="entry name" value="BCKD/PDK"/>
</dbReference>
<feature type="compositionally biased region" description="Low complexity" evidence="8">
    <location>
        <begin position="97"/>
        <end position="123"/>
    </location>
</feature>
<gene>
    <name evidence="10" type="ORF">PSEUBRA_SCAF2g02774</name>
</gene>
<keyword evidence="5 7" id="KW-0067">ATP-binding</keyword>
<feature type="compositionally biased region" description="Gly residues" evidence="8">
    <location>
        <begin position="1211"/>
        <end position="1221"/>
    </location>
</feature>
<reference evidence="11" key="1">
    <citation type="journal article" date="2013" name="Genome Announc.">
        <title>Draft genome sequence of Pseudozyma brasiliensis sp. nov. strain GHG001, a high producer of endo-1,4-xylanase isolated from an insect pest of sugarcane.</title>
        <authorList>
            <person name="Oliveira J.V.D.C."/>
            <person name="dos Santos R.A.C."/>
            <person name="Borges T.A."/>
            <person name="Riano-Pachon D.M."/>
            <person name="Goldman G.H."/>
        </authorList>
    </citation>
    <scope>NUCLEOTIDE SEQUENCE [LARGE SCALE GENOMIC DNA]</scope>
    <source>
        <strain evidence="11">GHG001</strain>
    </source>
</reference>
<dbReference type="InterPro" id="IPR036784">
    <property type="entry name" value="AK/P_DHK_N_sf"/>
</dbReference>
<dbReference type="GO" id="GO:0005524">
    <property type="term" value="F:ATP binding"/>
    <property type="evidence" value="ECO:0007669"/>
    <property type="project" value="UniProtKB-UniRule"/>
</dbReference>
<dbReference type="OrthoDB" id="642895at2759"/>
<evidence type="ECO:0000256" key="8">
    <source>
        <dbReference type="SAM" id="MobiDB-lite"/>
    </source>
</evidence>
<protein>
    <recommendedName>
        <fullName evidence="7">Protein-serine/threonine kinase</fullName>
        <ecNumber evidence="7">2.7.11.-</ecNumber>
    </recommendedName>
</protein>
<feature type="domain" description="Histidine kinase/HSP90-like ATPase" evidence="9">
    <location>
        <begin position="1046"/>
        <end position="1370"/>
    </location>
</feature>
<evidence type="ECO:0000259" key="9">
    <source>
        <dbReference type="SMART" id="SM00387"/>
    </source>
</evidence>
<keyword evidence="11" id="KW-1185">Reference proteome</keyword>
<feature type="compositionally biased region" description="Polar residues" evidence="8">
    <location>
        <begin position="1115"/>
        <end position="1135"/>
    </location>
</feature>
<dbReference type="Pfam" id="PF03999">
    <property type="entry name" value="MAP65_ASE1"/>
    <property type="match status" value="1"/>
</dbReference>
<evidence type="ECO:0000313" key="10">
    <source>
        <dbReference type="EMBL" id="EST07667.1"/>
    </source>
</evidence>
<dbReference type="Gene3D" id="3.30.565.10">
    <property type="entry name" value="Histidine kinase-like ATPase, C-terminal domain"/>
    <property type="match status" value="2"/>
</dbReference>
<feature type="compositionally biased region" description="Pro residues" evidence="8">
    <location>
        <begin position="1269"/>
        <end position="1279"/>
    </location>
</feature>
<evidence type="ECO:0000256" key="3">
    <source>
        <dbReference type="ARBA" id="ARBA00022741"/>
    </source>
</evidence>
<dbReference type="Gene3D" id="1.20.58.1520">
    <property type="match status" value="1"/>
</dbReference>
<dbReference type="InterPro" id="IPR018955">
    <property type="entry name" value="BCDHK/PDK_N"/>
</dbReference>
<accession>V5GNY2</accession>
<dbReference type="InterPro" id="IPR036890">
    <property type="entry name" value="HATPase_C_sf"/>
</dbReference>
<comment type="similarity">
    <text evidence="1 7">Belongs to the PDK/BCKDK protein kinase family.</text>
</comment>
<proteinExistence type="inferred from homology"/>
<dbReference type="SMART" id="SM00387">
    <property type="entry name" value="HATPase_c"/>
    <property type="match status" value="1"/>
</dbReference>
<dbReference type="STRING" id="1365824.V5GNY2"/>
<dbReference type="GO" id="GO:0004740">
    <property type="term" value="F:pyruvate dehydrogenase (acetyl-transferring) kinase activity"/>
    <property type="evidence" value="ECO:0007669"/>
    <property type="project" value="TreeGrafter"/>
</dbReference>
<dbReference type="Gene3D" id="1.20.140.20">
    <property type="entry name" value="Alpha-ketoacid/pyruvate dehydrogenase kinase, N-terminal domain"/>
    <property type="match status" value="1"/>
</dbReference>
<dbReference type="Pfam" id="PF10436">
    <property type="entry name" value="BCDHK_Adom3"/>
    <property type="match status" value="1"/>
</dbReference>
<keyword evidence="4 7" id="KW-0418">Kinase</keyword>
<dbReference type="SUPFAM" id="SSF69012">
    <property type="entry name" value="alpha-ketoacid dehydrogenase kinase, N-terminal domain"/>
    <property type="match status" value="1"/>
</dbReference>
<evidence type="ECO:0000256" key="4">
    <source>
        <dbReference type="ARBA" id="ARBA00022777"/>
    </source>
</evidence>
<feature type="region of interest" description="Disordered" evidence="8">
    <location>
        <begin position="93"/>
        <end position="123"/>
    </location>
</feature>
<dbReference type="InterPro" id="IPR003594">
    <property type="entry name" value="HATPase_dom"/>
</dbReference>
<feature type="region of interest" description="Disordered" evidence="8">
    <location>
        <begin position="596"/>
        <end position="615"/>
    </location>
</feature>
<dbReference type="PANTHER" id="PTHR11947:SF25">
    <property type="entry name" value="[PYRUVATE DEHYDROGENASE (ACETYL-TRANSFERRING)] KINASE 2, MITOCHONDRIAL"/>
    <property type="match status" value="1"/>
</dbReference>
<evidence type="ECO:0000256" key="6">
    <source>
        <dbReference type="ARBA" id="ARBA00023128"/>
    </source>
</evidence>
<feature type="region of interest" description="Disordered" evidence="8">
    <location>
        <begin position="1115"/>
        <end position="1240"/>
    </location>
</feature>
<sequence length="1381" mass="152197">MDAAALASLLSDSTQKLIGLHAQIGHPPEALQGALDALHQALKTAVDDQIGKVQREAHDLSAECSRIEADNAHIKRALGDKSTSPALQNAIGQRMVSAASPTASASASASTGSQPLLQRRSQLQTEQTRLKASYIAKEALLDRLSSKLQTYVPLLGNFVQIPQDSTQHAAGTLDAAPASTFRDVSQPRMALFEAEIIRCSKEVNARSERLQTNLLEIVQLWSELFLEPAKPAALTDDRVFEAEQVGDEVDCGGSTLRFDRAVLTHLQLEPIYDDETRKFIGEFVSTEQPERRDAASSRNTQAIDDLLSETPTRASLGGQPARDSGDLALQLSSSKSASTSAALSHLLEPSELNLARAAAKLQWLEAEKQRREMLIQELYDELSELWAKFDVPEEEMDAFVMDHRGSTMDVIEAYQAELEKMKQLKAQHMSLFITKTRERIATLWDSLFLTDEERQASFPSFFIDVSADADPNLDEPLPTDEILASHEQMIDLLTEQVRVKAPVLKVIGRYRELLDEARQLEESAMDGSRLLGRGNRGDPGRLLREEKMRKRVKIQKPKIEAELLKVIPAWEEEHGEPFTINGDRYLDELLEQVEGSKENANRKRSRTVTDRDRTDLARQSDSIHTDVTTVIHATAAPVTRAAEPVRKARRAPSMSLEACLANLAATSTQGKARLGDAGRDLGISSIRSVSSSDDIVNQTGDVDDVDSSARVRGWKDGLRIAGAVVDEDAEDAVATLPRSGSSNWELMGEARRHGRSYKGKERSLPALDTYYRSNSTILSLRGVRHLTSSAAPTRLGMDSEADLGRHFYLNKVLEQWAAKPATRMTLRQLIFFGRTLGRDREKILKSANYVRQELPVRIAHRIRDLQALPFVVMTNTHLEDVYQKYWSAFETFRRFPHIKNMDDNERFVNLLRGLLDDHLTIIPSLTIGIVESSHHLQPQQLDKFMERMLRSRISRRVLAEQHIALSEALDDPFHFFNEPGRPGHEDESEDAVGDHVGIIYTRLSVASVVNKGVKLLTQMFADVQGVTADRIPRVVVDGDLKARFAYIPEHLEYIVFELLKNAIRATIRAHVGEDEAGTVRVTIVEGPPEEDLIIRISDSGGGLPDLIHQLATPTRPATAQPVASTGFASTPSPTANGEEPAYPIPFPDMGHIGGYPPRGSRARLLHPDDESIPVTLSDETMPHEFASRTEPVSFAEPWAEPPSSSRQTVRGGVGSAGGTGGSTPPNEFGTVGTSTSSTDTYSDPLIDALCSFSNVRKRLEIEARSPSLPLSPPSSPEPTTPAHLTHAGLGTRSRFDALKTIGKFKGTVHEQTKPHAMEGTGPAALHTVQVETGLGLPMAKVYCDFFGGSLSFRSLDGHSTDIYVRLPKLGTNKETIEEIVL</sequence>
<dbReference type="PANTHER" id="PTHR11947">
    <property type="entry name" value="PYRUVATE DEHYDROGENASE KINASE"/>
    <property type="match status" value="1"/>
</dbReference>
<name>V5GNY2_KALBG</name>
<dbReference type="EC" id="2.7.11.-" evidence="7"/>
<keyword evidence="6 7" id="KW-0496">Mitochondrion</keyword>
<dbReference type="HOGENOM" id="CLU_002765_0_0_1"/>
<dbReference type="SUPFAM" id="SSF55874">
    <property type="entry name" value="ATPase domain of HSP90 chaperone/DNA topoisomerase II/histidine kinase"/>
    <property type="match status" value="2"/>
</dbReference>
<dbReference type="EMBL" id="KI545862">
    <property type="protein sequence ID" value="EST07667.1"/>
    <property type="molecule type" value="Genomic_DNA"/>
</dbReference>
<dbReference type="eggNOG" id="KOG0787">
    <property type="taxonomic scope" value="Eukaryota"/>
</dbReference>
<feature type="region of interest" description="Disordered" evidence="8">
    <location>
        <begin position="1263"/>
        <end position="1289"/>
    </location>
</feature>
<comment type="subcellular location">
    <subcellularLocation>
        <location evidence="7">Mitochondrion matrix</location>
    </subcellularLocation>
</comment>